<protein>
    <recommendedName>
        <fullName evidence="4">Secreted protein</fullName>
    </recommendedName>
</protein>
<feature type="chain" id="PRO_5044824581" description="Secreted protein" evidence="1">
    <location>
        <begin position="19"/>
        <end position="138"/>
    </location>
</feature>
<sequence length="138" mass="15068">MLFVLFLVSGLLTAQGQGNPFRRQSDSEDWCASGSSVLKKFLTCGQETIDALQLFEVEVLNYEALLSILNVYCRQVNHGCGSGFEGFLLSFTHPLFCLSCVCQSLWRAVTRAICLSVSVCVAGCNTGILSDPFRNTPS</sequence>
<evidence type="ECO:0000313" key="2">
    <source>
        <dbReference type="EMBL" id="KAK7485746.1"/>
    </source>
</evidence>
<evidence type="ECO:0000256" key="1">
    <source>
        <dbReference type="SAM" id="SignalP"/>
    </source>
</evidence>
<keyword evidence="1" id="KW-0732">Signal</keyword>
<name>A0ABD0KF43_9CAEN</name>
<dbReference type="EMBL" id="JACVVK020000190">
    <property type="protein sequence ID" value="KAK7485746.1"/>
    <property type="molecule type" value="Genomic_DNA"/>
</dbReference>
<evidence type="ECO:0008006" key="4">
    <source>
        <dbReference type="Google" id="ProtNLM"/>
    </source>
</evidence>
<keyword evidence="3" id="KW-1185">Reference proteome</keyword>
<organism evidence="2 3">
    <name type="scientific">Batillaria attramentaria</name>
    <dbReference type="NCBI Taxonomy" id="370345"/>
    <lineage>
        <taxon>Eukaryota</taxon>
        <taxon>Metazoa</taxon>
        <taxon>Spiralia</taxon>
        <taxon>Lophotrochozoa</taxon>
        <taxon>Mollusca</taxon>
        <taxon>Gastropoda</taxon>
        <taxon>Caenogastropoda</taxon>
        <taxon>Sorbeoconcha</taxon>
        <taxon>Cerithioidea</taxon>
        <taxon>Batillariidae</taxon>
        <taxon>Batillaria</taxon>
    </lineage>
</organism>
<comment type="caution">
    <text evidence="2">The sequence shown here is derived from an EMBL/GenBank/DDBJ whole genome shotgun (WGS) entry which is preliminary data.</text>
</comment>
<reference evidence="2 3" key="1">
    <citation type="journal article" date="2023" name="Sci. Data">
        <title>Genome assembly of the Korean intertidal mud-creeper Batillaria attramentaria.</title>
        <authorList>
            <person name="Patra A.K."/>
            <person name="Ho P.T."/>
            <person name="Jun S."/>
            <person name="Lee S.J."/>
            <person name="Kim Y."/>
            <person name="Won Y.J."/>
        </authorList>
    </citation>
    <scope>NUCLEOTIDE SEQUENCE [LARGE SCALE GENOMIC DNA]</scope>
    <source>
        <strain evidence="2">Wonlab-2016</strain>
    </source>
</reference>
<accession>A0ABD0KF43</accession>
<gene>
    <name evidence="2" type="ORF">BaRGS_00023047</name>
</gene>
<dbReference type="Proteomes" id="UP001519460">
    <property type="component" value="Unassembled WGS sequence"/>
</dbReference>
<feature type="signal peptide" evidence="1">
    <location>
        <begin position="1"/>
        <end position="18"/>
    </location>
</feature>
<proteinExistence type="predicted"/>
<dbReference type="AlphaFoldDB" id="A0ABD0KF43"/>
<evidence type="ECO:0000313" key="3">
    <source>
        <dbReference type="Proteomes" id="UP001519460"/>
    </source>
</evidence>